<proteinExistence type="predicted"/>
<accession>A4PU22</accession>
<dbReference type="AlphaFoldDB" id="A4PU22"/>
<dbReference type="EMBL" id="AC144563">
    <property type="protein sequence ID" value="ABO80922.1"/>
    <property type="molecule type" value="Genomic_DNA"/>
</dbReference>
<sequence>MGLTELMEMNLELLKRPENEGHRSLRKILLKLFKILMTVLLGMSGGKRKRLKVAKNKETYNDIIELKESMKVVAEALREGNVAIREGNEITRERHKHELPPISGEETWNLLEECECDPNSLPKIYRVVMKDVDILRMILQCPPKARKAVIMETVFGSSD</sequence>
<protein>
    <submittedName>
        <fullName evidence="1">Uncharacterized protein</fullName>
    </submittedName>
</protein>
<reference evidence="1" key="1">
    <citation type="submission" date="2006-10" db="EMBL/GenBank/DDBJ databases">
        <authorList>
            <person name="Shaull S."/>
            <person name="Lin S."/>
            <person name="Dixon R."/>
            <person name="May G."/>
            <person name="Sumner L."/>
            <person name="Gonzales B."/>
            <person name="Cook D."/>
            <person name="Kim D."/>
            <person name="Roe B.A."/>
        </authorList>
    </citation>
    <scope>NUCLEOTIDE SEQUENCE</scope>
</reference>
<gene>
    <name evidence="1" type="ORF">MtrDRAFT_AC144563g45v2</name>
</gene>
<reference evidence="1" key="2">
    <citation type="submission" date="2007-04" db="EMBL/GenBank/DDBJ databases">
        <authorList>
            <consortium name="The International Medicago Genome Annotation Group"/>
        </authorList>
    </citation>
    <scope>NUCLEOTIDE SEQUENCE</scope>
</reference>
<evidence type="ECO:0000313" key="1">
    <source>
        <dbReference type="EMBL" id="ABO80922.1"/>
    </source>
</evidence>
<name>A4PU22_MEDTR</name>
<organism evidence="1">
    <name type="scientific">Medicago truncatula</name>
    <name type="common">Barrel medic</name>
    <name type="synonym">Medicago tribuloides</name>
    <dbReference type="NCBI Taxonomy" id="3880"/>
    <lineage>
        <taxon>Eukaryota</taxon>
        <taxon>Viridiplantae</taxon>
        <taxon>Streptophyta</taxon>
        <taxon>Embryophyta</taxon>
        <taxon>Tracheophyta</taxon>
        <taxon>Spermatophyta</taxon>
        <taxon>Magnoliopsida</taxon>
        <taxon>eudicotyledons</taxon>
        <taxon>Gunneridae</taxon>
        <taxon>Pentapetalae</taxon>
        <taxon>rosids</taxon>
        <taxon>fabids</taxon>
        <taxon>Fabales</taxon>
        <taxon>Fabaceae</taxon>
        <taxon>Papilionoideae</taxon>
        <taxon>50 kb inversion clade</taxon>
        <taxon>NPAAA clade</taxon>
        <taxon>Hologalegina</taxon>
        <taxon>IRL clade</taxon>
        <taxon>Trifolieae</taxon>
        <taxon>Medicago</taxon>
    </lineage>
</organism>